<proteinExistence type="predicted"/>
<comment type="caution">
    <text evidence="1">The sequence shown here is derived from an EMBL/GenBank/DDBJ whole genome shotgun (WGS) entry which is preliminary data.</text>
</comment>
<evidence type="ECO:0000313" key="2">
    <source>
        <dbReference type="Proteomes" id="UP000252586"/>
    </source>
</evidence>
<organism evidence="1 2">
    <name type="scientific">Nocardia puris</name>
    <dbReference type="NCBI Taxonomy" id="208602"/>
    <lineage>
        <taxon>Bacteria</taxon>
        <taxon>Bacillati</taxon>
        <taxon>Actinomycetota</taxon>
        <taxon>Actinomycetes</taxon>
        <taxon>Mycobacteriales</taxon>
        <taxon>Nocardiaceae</taxon>
        <taxon>Nocardia</taxon>
    </lineage>
</organism>
<dbReference type="STRING" id="1210090.GCA_001613185_01318"/>
<reference evidence="1 2" key="1">
    <citation type="submission" date="2018-06" db="EMBL/GenBank/DDBJ databases">
        <title>Genomic Encyclopedia of Type Strains, Phase IV (KMG-IV): sequencing the most valuable type-strain genomes for metagenomic binning, comparative biology and taxonomic classification.</title>
        <authorList>
            <person name="Goeker M."/>
        </authorList>
    </citation>
    <scope>NUCLEOTIDE SEQUENCE [LARGE SCALE GENOMIC DNA]</scope>
    <source>
        <strain evidence="1 2">DSM 44599</strain>
    </source>
</reference>
<dbReference type="Proteomes" id="UP000252586">
    <property type="component" value="Unassembled WGS sequence"/>
</dbReference>
<gene>
    <name evidence="1" type="ORF">DFR74_112178</name>
</gene>
<protein>
    <submittedName>
        <fullName evidence="1">Uncharacterized protein</fullName>
    </submittedName>
</protein>
<sequence>MALPSEPGWYEDPQGDLWLLGDDGLWEHGARRLGNGELTPVMGRFTGRMTATAFEHLATGPQVTVLPLRRVEVPDIG</sequence>
<dbReference type="EMBL" id="QNRE01000012">
    <property type="protein sequence ID" value="RBO87001.1"/>
    <property type="molecule type" value="Genomic_DNA"/>
</dbReference>
<accession>A0A366DAB6</accession>
<keyword evidence="2" id="KW-1185">Reference proteome</keyword>
<dbReference type="OrthoDB" id="4556194at2"/>
<evidence type="ECO:0000313" key="1">
    <source>
        <dbReference type="EMBL" id="RBO87001.1"/>
    </source>
</evidence>
<dbReference type="RefSeq" id="WP_067504905.1">
    <property type="nucleotide sequence ID" value="NZ_QNRE01000012.1"/>
</dbReference>
<dbReference type="AlphaFoldDB" id="A0A366DAB6"/>
<name>A0A366DAB6_9NOCA</name>